<sequence length="101" mass="11461">MKTNVKMEVFAAMTFVVYLAMFPLIIVGFFIKAKLLTIVYSCLGLVFYSLFLIIDTMMIIGGKSMTDQKCDLDDYIVGAMMLYIDIIMIFIYLLKILGASK</sequence>
<keyword evidence="3 5" id="KW-1133">Transmembrane helix</keyword>
<comment type="similarity">
    <text evidence="5">Belongs to the BI1 family.</text>
</comment>
<dbReference type="Pfam" id="PF01027">
    <property type="entry name" value="Bax1-I"/>
    <property type="match status" value="1"/>
</dbReference>
<keyword evidence="2 5" id="KW-0812">Transmembrane</keyword>
<evidence type="ECO:0000256" key="2">
    <source>
        <dbReference type="ARBA" id="ARBA00022692"/>
    </source>
</evidence>
<comment type="subcellular location">
    <subcellularLocation>
        <location evidence="1">Membrane</location>
        <topology evidence="1">Multi-pass membrane protein</topology>
    </subcellularLocation>
</comment>
<feature type="transmembrane region" description="Helical" evidence="5">
    <location>
        <begin position="9"/>
        <end position="31"/>
    </location>
</feature>
<evidence type="ECO:0000256" key="1">
    <source>
        <dbReference type="ARBA" id="ARBA00004141"/>
    </source>
</evidence>
<dbReference type="EMBL" id="HBIA01009934">
    <property type="protein sequence ID" value="CAE0233327.1"/>
    <property type="molecule type" value="Transcribed_RNA"/>
</dbReference>
<protein>
    <submittedName>
        <fullName evidence="6">Uncharacterized protein</fullName>
    </submittedName>
</protein>
<evidence type="ECO:0000256" key="3">
    <source>
        <dbReference type="ARBA" id="ARBA00022989"/>
    </source>
</evidence>
<evidence type="ECO:0000256" key="5">
    <source>
        <dbReference type="RuleBase" id="RU004379"/>
    </source>
</evidence>
<comment type="caution">
    <text evidence="5">Lacks conserved residue(s) required for the propagation of feature annotation.</text>
</comment>
<feature type="transmembrane region" description="Helical" evidence="5">
    <location>
        <begin position="37"/>
        <end position="54"/>
    </location>
</feature>
<evidence type="ECO:0000313" key="6">
    <source>
        <dbReference type="EMBL" id="CAE0233327.1"/>
    </source>
</evidence>
<feature type="transmembrane region" description="Helical" evidence="5">
    <location>
        <begin position="75"/>
        <end position="94"/>
    </location>
</feature>
<dbReference type="PANTHER" id="PTHR23291">
    <property type="entry name" value="BAX INHIBITOR-RELATED"/>
    <property type="match status" value="1"/>
</dbReference>
<accession>A0A7S3CNU1</accession>
<proteinExistence type="inferred from homology"/>
<gene>
    <name evidence="6" type="ORF">SRAS04492_LOCUS5126</name>
</gene>
<reference evidence="6" key="1">
    <citation type="submission" date="2021-01" db="EMBL/GenBank/DDBJ databases">
        <authorList>
            <person name="Corre E."/>
            <person name="Pelletier E."/>
            <person name="Niang G."/>
            <person name="Scheremetjew M."/>
            <person name="Finn R."/>
            <person name="Kale V."/>
            <person name="Holt S."/>
            <person name="Cochrane G."/>
            <person name="Meng A."/>
            <person name="Brown T."/>
            <person name="Cohen L."/>
        </authorList>
    </citation>
    <scope>NUCLEOTIDE SEQUENCE</scope>
    <source>
        <strain evidence="6">Ras09</strain>
    </source>
</reference>
<evidence type="ECO:0000256" key="4">
    <source>
        <dbReference type="ARBA" id="ARBA00023136"/>
    </source>
</evidence>
<name>A0A7S3CNU1_9SPIT</name>
<dbReference type="GO" id="GO:0016020">
    <property type="term" value="C:membrane"/>
    <property type="evidence" value="ECO:0007669"/>
    <property type="project" value="UniProtKB-SubCell"/>
</dbReference>
<dbReference type="PANTHER" id="PTHR23291:SF47">
    <property type="entry name" value="TRANSMEMBRANE BAX INHIBITOR MOTIF CONTAINING 7"/>
    <property type="match status" value="1"/>
</dbReference>
<organism evidence="6">
    <name type="scientific">Strombidium rassoulzadegani</name>
    <dbReference type="NCBI Taxonomy" id="1082188"/>
    <lineage>
        <taxon>Eukaryota</taxon>
        <taxon>Sar</taxon>
        <taxon>Alveolata</taxon>
        <taxon>Ciliophora</taxon>
        <taxon>Intramacronucleata</taxon>
        <taxon>Spirotrichea</taxon>
        <taxon>Oligotrichia</taxon>
        <taxon>Strombidiidae</taxon>
        <taxon>Strombidium</taxon>
    </lineage>
</organism>
<dbReference type="InterPro" id="IPR006214">
    <property type="entry name" value="Bax_inhibitor_1-related"/>
</dbReference>
<dbReference type="AlphaFoldDB" id="A0A7S3CNU1"/>
<keyword evidence="4 5" id="KW-0472">Membrane</keyword>